<evidence type="ECO:0000313" key="1">
    <source>
        <dbReference type="EMBL" id="QGG39922.1"/>
    </source>
</evidence>
<dbReference type="SUPFAM" id="SSF48371">
    <property type="entry name" value="ARM repeat"/>
    <property type="match status" value="1"/>
</dbReference>
<sequence>MTAVEPPAPDEGPILASLAEIGYVVGSLAELRHSGVRYRTAIPVLVAALPEVSETKTLMEVVRVLSVPWARPAATLPLIEYFRSVEDETELGVRWAVGNALDVTWSDDYFDELVELARDGSFGRSREMVVLGLGRSRKPEAVEVLIELLDDPTVSGHAVKALRKLKAPASRPGLERMLDDDRAWVRKEAQRALAALD</sequence>
<dbReference type="EMBL" id="CP045736">
    <property type="protein sequence ID" value="QGG39922.1"/>
    <property type="molecule type" value="Genomic_DNA"/>
</dbReference>
<dbReference type="Proteomes" id="UP000392064">
    <property type="component" value="Plasmid p001"/>
</dbReference>
<organism evidence="1 2">
    <name type="scientific">Aeromicrobium yanjiei</name>
    <dbReference type="NCBI Taxonomy" id="2662028"/>
    <lineage>
        <taxon>Bacteria</taxon>
        <taxon>Bacillati</taxon>
        <taxon>Actinomycetota</taxon>
        <taxon>Actinomycetes</taxon>
        <taxon>Propionibacteriales</taxon>
        <taxon>Nocardioidaceae</taxon>
        <taxon>Aeromicrobium</taxon>
    </lineage>
</organism>
<proteinExistence type="predicted"/>
<gene>
    <name evidence="1" type="ORF">GEV26_00210</name>
</gene>
<keyword evidence="1" id="KW-0614">Plasmid</keyword>
<reference evidence="1 2" key="1">
    <citation type="submission" date="2019-11" db="EMBL/GenBank/DDBJ databases">
        <authorList>
            <person name="Li J."/>
        </authorList>
    </citation>
    <scope>NUCLEOTIDE SEQUENCE [LARGE SCALE GENOMIC DNA]</scope>
    <source>
        <strain evidence="1 2">MF47</strain>
        <plasmid evidence="1 2">p001</plasmid>
    </source>
</reference>
<dbReference type="KEGG" id="aef:GEV26_00210"/>
<name>A0A5Q2MFV0_9ACTN</name>
<keyword evidence="2" id="KW-1185">Reference proteome</keyword>
<dbReference type="AlphaFoldDB" id="A0A5Q2MFV0"/>
<dbReference type="Gene3D" id="1.25.10.10">
    <property type="entry name" value="Leucine-rich Repeat Variant"/>
    <property type="match status" value="1"/>
</dbReference>
<dbReference type="Pfam" id="PF13646">
    <property type="entry name" value="HEAT_2"/>
    <property type="match status" value="1"/>
</dbReference>
<geneLocation type="plasmid" evidence="1 2">
    <name>p001</name>
</geneLocation>
<evidence type="ECO:0008006" key="3">
    <source>
        <dbReference type="Google" id="ProtNLM"/>
    </source>
</evidence>
<dbReference type="InterPro" id="IPR011989">
    <property type="entry name" value="ARM-like"/>
</dbReference>
<dbReference type="RefSeq" id="WP_153651196.1">
    <property type="nucleotide sequence ID" value="NZ_CP045736.1"/>
</dbReference>
<protein>
    <recommendedName>
        <fullName evidence="3">HEAT repeat domain-containing protein</fullName>
    </recommendedName>
</protein>
<accession>A0A5Q2MFV0</accession>
<dbReference type="InterPro" id="IPR016024">
    <property type="entry name" value="ARM-type_fold"/>
</dbReference>
<evidence type="ECO:0000313" key="2">
    <source>
        <dbReference type="Proteomes" id="UP000392064"/>
    </source>
</evidence>